<evidence type="ECO:0000256" key="3">
    <source>
        <dbReference type="ARBA" id="ARBA00007739"/>
    </source>
</evidence>
<protein>
    <submittedName>
        <fullName evidence="20">1A family penicillin-binding protein</fullName>
    </submittedName>
</protein>
<feature type="transmembrane region" description="Helical" evidence="17">
    <location>
        <begin position="7"/>
        <end position="32"/>
    </location>
</feature>
<evidence type="ECO:0000256" key="17">
    <source>
        <dbReference type="SAM" id="Phobius"/>
    </source>
</evidence>
<dbReference type="SUPFAM" id="SSF53955">
    <property type="entry name" value="Lysozyme-like"/>
    <property type="match status" value="1"/>
</dbReference>
<keyword evidence="8" id="KW-0808">Transferase</keyword>
<evidence type="ECO:0000256" key="7">
    <source>
        <dbReference type="ARBA" id="ARBA00022676"/>
    </source>
</evidence>
<reference evidence="20 21" key="1">
    <citation type="submission" date="2018-05" db="EMBL/GenBank/DDBJ databases">
        <title>Genomic Encyclopedia of Type Strains, Phase IV (KMG-IV): sequencing the most valuable type-strain genomes for metagenomic binning, comparative biology and taxonomic classification.</title>
        <authorList>
            <person name="Goeker M."/>
        </authorList>
    </citation>
    <scope>NUCLEOTIDE SEQUENCE [LARGE SCALE GENOMIC DNA]</scope>
    <source>
        <strain evidence="20 21">DSM 28556</strain>
    </source>
</reference>
<dbReference type="Gene3D" id="1.10.3810.10">
    <property type="entry name" value="Biosynthetic peptidoglycan transglycosylase-like"/>
    <property type="match status" value="1"/>
</dbReference>
<dbReference type="GO" id="GO:0009002">
    <property type="term" value="F:serine-type D-Ala-D-Ala carboxypeptidase activity"/>
    <property type="evidence" value="ECO:0007669"/>
    <property type="project" value="UniProtKB-EC"/>
</dbReference>
<evidence type="ECO:0000256" key="2">
    <source>
        <dbReference type="ARBA" id="ARBA00007090"/>
    </source>
</evidence>
<comment type="catalytic activity">
    <reaction evidence="15">
        <text>Preferential cleavage: (Ac)2-L-Lys-D-Ala-|-D-Ala. Also transpeptidation of peptidyl-alanyl moieties that are N-acyl substituents of D-alanine.</text>
        <dbReference type="EC" id="3.4.16.4"/>
    </reaction>
</comment>
<accession>A0A2V3WEY5</accession>
<keyword evidence="21" id="KW-1185">Reference proteome</keyword>
<comment type="caution">
    <text evidence="20">The sequence shown here is derived from an EMBL/GenBank/DDBJ whole genome shotgun (WGS) entry which is preliminary data.</text>
</comment>
<evidence type="ECO:0000256" key="6">
    <source>
        <dbReference type="ARBA" id="ARBA00022670"/>
    </source>
</evidence>
<dbReference type="InterPro" id="IPR001460">
    <property type="entry name" value="PCN-bd_Tpept"/>
</dbReference>
<keyword evidence="17" id="KW-0812">Transmembrane</keyword>
<dbReference type="AlphaFoldDB" id="A0A2V3WEY5"/>
<proteinExistence type="inferred from homology"/>
<keyword evidence="4" id="KW-1003">Cell membrane</keyword>
<evidence type="ECO:0000256" key="9">
    <source>
        <dbReference type="ARBA" id="ARBA00022801"/>
    </source>
</evidence>
<evidence type="ECO:0000256" key="12">
    <source>
        <dbReference type="ARBA" id="ARBA00023136"/>
    </source>
</evidence>
<dbReference type="InterPro" id="IPR050396">
    <property type="entry name" value="Glycosyltr_51/Transpeptidase"/>
</dbReference>
<feature type="domain" description="Penicillin-binding protein transpeptidase" evidence="18">
    <location>
        <begin position="314"/>
        <end position="588"/>
    </location>
</feature>
<dbReference type="SUPFAM" id="SSF56601">
    <property type="entry name" value="beta-lactamase/transpeptidase-like"/>
    <property type="match status" value="1"/>
</dbReference>
<evidence type="ECO:0000256" key="15">
    <source>
        <dbReference type="ARBA" id="ARBA00034000"/>
    </source>
</evidence>
<sequence>MRKVLFLIKLFISSIIFGLFCLGIVLLTSYLLGPPDISTDFMTVLYDGNGEKIENENNENKYVELDQISPYLIDATILAEDKHFYEHHGFDFRGILRAVIKNIQSSRLKEGASTITQQYARNLYLTHEKTWIRKLKEAFYTIRLEMFYSKDEILTGYLNSIYYGHGAYGIESASHVYFDKSVSDLTIAEAAMLAGIPKGPTYYSPFNNEENAFNRQQFILTLLVDEQIITEADYYTAKQEKLEFSEPHIVANTFAAYFEDVVLKEAQQILHGEEESILTGGYKIYTTLDSDLQRETENSIKKQVDDSSNIEIGVISMEPESGAILSLVGGREYKTSTFNRAIDAKRMVGSSFKPFLYYAALENGYTPTTMLLSEPTSFVLEDEHVYNPSNYNGYYAYKPISLAQAIALSDNIYAVKTNLFLHPKEVIATTRKFGITSDLPNVPSLALGSASISLVEMVNAYGVLANGGNEVEHYTIEKMINQQGKVIYERNETEEKQVLDPNKTFILTHLMTGMFDRRLNGYMEVTGSSIIDKLSHSYAGKSGTTDTDNWMIGFSPSIVTGVWTGYDNNEPIQKMDEKAIAKNVWADAIEAAHDPNDDTIKFHVPKGVVKKTIDPETGLLATTDCDISVAMYFEKGTEPTQYCTDHLPENEDGTSEEESDDFLKKLFELFR</sequence>
<dbReference type="GO" id="GO:0030288">
    <property type="term" value="C:outer membrane-bounded periplasmic space"/>
    <property type="evidence" value="ECO:0007669"/>
    <property type="project" value="TreeGrafter"/>
</dbReference>
<evidence type="ECO:0000256" key="11">
    <source>
        <dbReference type="ARBA" id="ARBA00022984"/>
    </source>
</evidence>
<evidence type="ECO:0000259" key="19">
    <source>
        <dbReference type="Pfam" id="PF00912"/>
    </source>
</evidence>
<dbReference type="PANTHER" id="PTHR32282">
    <property type="entry name" value="BINDING PROTEIN TRANSPEPTIDASE, PUTATIVE-RELATED"/>
    <property type="match status" value="1"/>
</dbReference>
<evidence type="ECO:0000256" key="13">
    <source>
        <dbReference type="ARBA" id="ARBA00023268"/>
    </source>
</evidence>
<keyword evidence="17" id="KW-1133">Transmembrane helix</keyword>
<name>A0A2V3WEY5_9BACI</name>
<dbReference type="GO" id="GO:0005886">
    <property type="term" value="C:plasma membrane"/>
    <property type="evidence" value="ECO:0007669"/>
    <property type="project" value="UniProtKB-SubCell"/>
</dbReference>
<dbReference type="Pfam" id="PF00912">
    <property type="entry name" value="Transgly"/>
    <property type="match status" value="1"/>
</dbReference>
<keyword evidence="13" id="KW-0511">Multifunctional enzyme</keyword>
<keyword evidence="9" id="KW-0378">Hydrolase</keyword>
<comment type="subcellular location">
    <subcellularLocation>
        <location evidence="1">Cell membrane</location>
    </subcellularLocation>
</comment>
<dbReference type="InterPro" id="IPR001264">
    <property type="entry name" value="Glyco_trans_51"/>
</dbReference>
<evidence type="ECO:0000256" key="14">
    <source>
        <dbReference type="ARBA" id="ARBA00023316"/>
    </source>
</evidence>
<dbReference type="GO" id="GO:0008360">
    <property type="term" value="P:regulation of cell shape"/>
    <property type="evidence" value="ECO:0007669"/>
    <property type="project" value="UniProtKB-KW"/>
</dbReference>
<dbReference type="GO" id="GO:0071555">
    <property type="term" value="P:cell wall organization"/>
    <property type="evidence" value="ECO:0007669"/>
    <property type="project" value="UniProtKB-KW"/>
</dbReference>
<keyword evidence="12 17" id="KW-0472">Membrane</keyword>
<keyword evidence="5" id="KW-0121">Carboxypeptidase</keyword>
<gene>
    <name evidence="20" type="ORF">DFR56_10548</name>
</gene>
<dbReference type="EMBL" id="QJJQ01000005">
    <property type="protein sequence ID" value="PXW87409.1"/>
    <property type="molecule type" value="Genomic_DNA"/>
</dbReference>
<comment type="similarity">
    <text evidence="2">In the C-terminal section; belongs to the transpeptidase family.</text>
</comment>
<dbReference type="InterPro" id="IPR036950">
    <property type="entry name" value="PBP_transglycosylase"/>
</dbReference>
<keyword evidence="6" id="KW-0645">Protease</keyword>
<evidence type="ECO:0000313" key="20">
    <source>
        <dbReference type="EMBL" id="PXW87409.1"/>
    </source>
</evidence>
<dbReference type="InterPro" id="IPR012338">
    <property type="entry name" value="Beta-lactam/transpept-like"/>
</dbReference>
<keyword evidence="10" id="KW-0133">Cell shape</keyword>
<evidence type="ECO:0000256" key="1">
    <source>
        <dbReference type="ARBA" id="ARBA00004236"/>
    </source>
</evidence>
<dbReference type="NCBIfam" id="TIGR02074">
    <property type="entry name" value="PBP_1a_fam"/>
    <property type="match status" value="1"/>
</dbReference>
<dbReference type="GO" id="GO:0006508">
    <property type="term" value="P:proteolysis"/>
    <property type="evidence" value="ECO:0007669"/>
    <property type="project" value="UniProtKB-KW"/>
</dbReference>
<dbReference type="GO" id="GO:0008658">
    <property type="term" value="F:penicillin binding"/>
    <property type="evidence" value="ECO:0007669"/>
    <property type="project" value="InterPro"/>
</dbReference>
<evidence type="ECO:0000256" key="5">
    <source>
        <dbReference type="ARBA" id="ARBA00022645"/>
    </source>
</evidence>
<evidence type="ECO:0000256" key="8">
    <source>
        <dbReference type="ARBA" id="ARBA00022679"/>
    </source>
</evidence>
<dbReference type="Pfam" id="PF00905">
    <property type="entry name" value="Transpeptidase"/>
    <property type="match status" value="1"/>
</dbReference>
<evidence type="ECO:0000256" key="4">
    <source>
        <dbReference type="ARBA" id="ARBA00022475"/>
    </source>
</evidence>
<dbReference type="Proteomes" id="UP000247978">
    <property type="component" value="Unassembled WGS sequence"/>
</dbReference>
<evidence type="ECO:0000256" key="16">
    <source>
        <dbReference type="ARBA" id="ARBA00049902"/>
    </source>
</evidence>
<organism evidence="20 21">
    <name type="scientific">Pseudogracilibacillus auburnensis</name>
    <dbReference type="NCBI Taxonomy" id="1494959"/>
    <lineage>
        <taxon>Bacteria</taxon>
        <taxon>Bacillati</taxon>
        <taxon>Bacillota</taxon>
        <taxon>Bacilli</taxon>
        <taxon>Bacillales</taxon>
        <taxon>Bacillaceae</taxon>
        <taxon>Pseudogracilibacillus</taxon>
    </lineage>
</organism>
<dbReference type="InterPro" id="IPR023346">
    <property type="entry name" value="Lysozyme-like_dom_sf"/>
</dbReference>
<feature type="domain" description="Glycosyl transferase family 51" evidence="19">
    <location>
        <begin position="55"/>
        <end position="221"/>
    </location>
</feature>
<evidence type="ECO:0000259" key="18">
    <source>
        <dbReference type="Pfam" id="PF00905"/>
    </source>
</evidence>
<dbReference type="Gene3D" id="3.40.710.10">
    <property type="entry name" value="DD-peptidase/beta-lactamase superfamily"/>
    <property type="match status" value="1"/>
</dbReference>
<dbReference type="GO" id="GO:0009252">
    <property type="term" value="P:peptidoglycan biosynthetic process"/>
    <property type="evidence" value="ECO:0007669"/>
    <property type="project" value="UniProtKB-KW"/>
</dbReference>
<evidence type="ECO:0000256" key="10">
    <source>
        <dbReference type="ARBA" id="ARBA00022960"/>
    </source>
</evidence>
<keyword evidence="14" id="KW-0961">Cell wall biogenesis/degradation</keyword>
<keyword evidence="7" id="KW-0328">Glycosyltransferase</keyword>
<keyword evidence="11" id="KW-0573">Peptidoglycan synthesis</keyword>
<comment type="catalytic activity">
    <reaction evidence="16">
        <text>[GlcNAc-(1-&gt;4)-Mur2Ac(oyl-L-Ala-gamma-D-Glu-L-Lys-D-Ala-D-Ala)](n)-di-trans,octa-cis-undecaprenyl diphosphate + beta-D-GlcNAc-(1-&gt;4)-Mur2Ac(oyl-L-Ala-gamma-D-Glu-L-Lys-D-Ala-D-Ala)-di-trans,octa-cis-undecaprenyl diphosphate = [GlcNAc-(1-&gt;4)-Mur2Ac(oyl-L-Ala-gamma-D-Glu-L-Lys-D-Ala-D-Ala)](n+1)-di-trans,octa-cis-undecaprenyl diphosphate + di-trans,octa-cis-undecaprenyl diphosphate + H(+)</text>
        <dbReference type="Rhea" id="RHEA:23708"/>
        <dbReference type="Rhea" id="RHEA-COMP:9602"/>
        <dbReference type="Rhea" id="RHEA-COMP:9603"/>
        <dbReference type="ChEBI" id="CHEBI:15378"/>
        <dbReference type="ChEBI" id="CHEBI:58405"/>
        <dbReference type="ChEBI" id="CHEBI:60033"/>
        <dbReference type="ChEBI" id="CHEBI:78435"/>
        <dbReference type="EC" id="2.4.99.28"/>
    </reaction>
</comment>
<dbReference type="FunFam" id="1.10.3810.10:FF:000001">
    <property type="entry name" value="Penicillin-binding protein 1A"/>
    <property type="match status" value="1"/>
</dbReference>
<dbReference type="GO" id="GO:0008955">
    <property type="term" value="F:peptidoglycan glycosyltransferase activity"/>
    <property type="evidence" value="ECO:0007669"/>
    <property type="project" value="UniProtKB-EC"/>
</dbReference>
<dbReference type="PANTHER" id="PTHR32282:SF11">
    <property type="entry name" value="PENICILLIN-BINDING PROTEIN 1B"/>
    <property type="match status" value="1"/>
</dbReference>
<evidence type="ECO:0000313" key="21">
    <source>
        <dbReference type="Proteomes" id="UP000247978"/>
    </source>
</evidence>
<comment type="similarity">
    <text evidence="3">In the N-terminal section; belongs to the glycosyltransferase 51 family.</text>
</comment>